<dbReference type="InterPro" id="IPR010982">
    <property type="entry name" value="Lambda_DNA-bd_dom_sf"/>
</dbReference>
<dbReference type="Gene3D" id="1.10.260.40">
    <property type="entry name" value="lambda repressor-like DNA-binding domains"/>
    <property type="match status" value="1"/>
</dbReference>
<accession>A0AA96WKJ4</accession>
<protein>
    <recommendedName>
        <fullName evidence="2">Serine/threonine protein kinase</fullName>
    </recommendedName>
</protein>
<dbReference type="InterPro" id="IPR027417">
    <property type="entry name" value="P-loop_NTPase"/>
</dbReference>
<sequence length="442" mass="50667">MTENSHVQRRKRGVILSPQGWQRLQLAEQQAAELNNAGKAYTLEQLGEQTGLSPNTITKVRRRRLAVDRQTLEFYFNALKLTLHPDDYISMDTDVVTGLQMKPIRGHLPLDSPIYVERPPIEPLAYEEILQPGALIRVKAPRQFGKTSLMVRILAAAQEKGLQGIVLNMQLADATVFQDLNRFLRWFCAVVTRSLQLPHRVDDHWHEVYGGNYNCTDYFENYLLPELDEPLVLALDEVDTIFDHPNIATDFFGMLRAWYEKSRYGNGSSLIWQRLRLIVVHSTEVYLPLNLNQSPFNVGLLLELPNFTSEQVQDLVQRYGIEAKDATPNLMDLLDGIPHLTHLALHHLNRRDITLEQLSQPEIAVNGIFSAHLRRRLSYLQHHPELLDALKQVMLAADPVELHPLQAFTLQSLGLIRLTNLKASPTCRLYRDYFTQVLPILL</sequence>
<dbReference type="GO" id="GO:0003677">
    <property type="term" value="F:DNA binding"/>
    <property type="evidence" value="ECO:0007669"/>
    <property type="project" value="InterPro"/>
</dbReference>
<name>A0AA96WKJ4_9CYAN</name>
<dbReference type="Pfam" id="PF14516">
    <property type="entry name" value="AAA_35"/>
    <property type="match status" value="1"/>
</dbReference>
<gene>
    <name evidence="1" type="ORF">HJG54_09465</name>
</gene>
<dbReference type="EMBL" id="CP053586">
    <property type="protein sequence ID" value="WNZ23066.1"/>
    <property type="molecule type" value="Genomic_DNA"/>
</dbReference>
<evidence type="ECO:0008006" key="2">
    <source>
        <dbReference type="Google" id="ProtNLM"/>
    </source>
</evidence>
<reference evidence="1" key="1">
    <citation type="submission" date="2020-05" db="EMBL/GenBank/DDBJ databases">
        <authorList>
            <person name="Zhu T."/>
            <person name="Keshari N."/>
            <person name="Lu X."/>
        </authorList>
    </citation>
    <scope>NUCLEOTIDE SEQUENCE</scope>
    <source>
        <strain evidence="1">NK1-12</strain>
    </source>
</reference>
<dbReference type="RefSeq" id="WP_316434635.1">
    <property type="nucleotide sequence ID" value="NZ_CP053586.1"/>
</dbReference>
<dbReference type="Gene3D" id="3.40.50.300">
    <property type="entry name" value="P-loop containing nucleotide triphosphate hydrolases"/>
    <property type="match status" value="1"/>
</dbReference>
<organism evidence="1">
    <name type="scientific">Leptolyngbya sp. NK1-12</name>
    <dbReference type="NCBI Taxonomy" id="2547451"/>
    <lineage>
        <taxon>Bacteria</taxon>
        <taxon>Bacillati</taxon>
        <taxon>Cyanobacteriota</taxon>
        <taxon>Cyanophyceae</taxon>
        <taxon>Leptolyngbyales</taxon>
        <taxon>Leptolyngbyaceae</taxon>
        <taxon>Leptolyngbya group</taxon>
        <taxon>Leptolyngbya</taxon>
    </lineage>
</organism>
<dbReference type="AlphaFoldDB" id="A0AA96WKJ4"/>
<evidence type="ECO:0000313" key="1">
    <source>
        <dbReference type="EMBL" id="WNZ23066.1"/>
    </source>
</evidence>
<dbReference type="SUPFAM" id="SSF52540">
    <property type="entry name" value="P-loop containing nucleoside triphosphate hydrolases"/>
    <property type="match status" value="1"/>
</dbReference>
<proteinExistence type="predicted"/>